<evidence type="ECO:0000313" key="2">
    <source>
        <dbReference type="Proteomes" id="UP000594014"/>
    </source>
</evidence>
<organism evidence="1 2">
    <name type="scientific">Anoxybacterium hadale</name>
    <dbReference type="NCBI Taxonomy" id="3408580"/>
    <lineage>
        <taxon>Bacteria</taxon>
        <taxon>Bacillati</taxon>
        <taxon>Bacillota</taxon>
        <taxon>Clostridia</taxon>
        <taxon>Peptostreptococcales</taxon>
        <taxon>Anaerovoracaceae</taxon>
        <taxon>Anoxybacterium</taxon>
    </lineage>
</organism>
<proteinExistence type="predicted"/>
<protein>
    <submittedName>
        <fullName evidence="1">Branched-chain amino acid ABC transporter permease</fullName>
    </submittedName>
</protein>
<dbReference type="EMBL" id="CP042469">
    <property type="protein sequence ID" value="QOX62634.1"/>
    <property type="molecule type" value="Genomic_DNA"/>
</dbReference>
<accession>A0ACD1A8H7</accession>
<keyword evidence="2" id="KW-1185">Reference proteome</keyword>
<evidence type="ECO:0000313" key="1">
    <source>
        <dbReference type="EMBL" id="QOX62634.1"/>
    </source>
</evidence>
<dbReference type="Proteomes" id="UP000594014">
    <property type="component" value="Chromosome"/>
</dbReference>
<gene>
    <name evidence="1" type="ORF">FRZ06_04370</name>
</gene>
<name>A0ACD1A8H7_9FIRM</name>
<sequence length="330" mass="35730">MIKQLILKQHLVLWVIATGSVIVPFFLPNRYFQDIAVMTFLWAGLATSWNLYSGYCKRLSIGHAAYLGIGAYTSTLLYLNFGISPWIGMLAGGVISAIAALIIGGTTLRLKGTFFVLSTIAFAEILKVMTITSKDITAGALGLMIPYQPGFANMIWQGKIPYAVLTWIYMIVVLIISVRLEKSKLGYSLIALGENQEAAENLGVNSTRTMLVAFVMSAVLTSFGGTLFAQYVMFIEPTSVMSMGNSINFILLAIAGGMGTAFGPMVGSFILTPVSNLLRGYLAGISGLHGLILGLVLIVILLYRPDGILPQLKLLFRYLFGKFVKPGKGE</sequence>
<reference evidence="1" key="1">
    <citation type="submission" date="2019-08" db="EMBL/GenBank/DDBJ databases">
        <title>Genome sequence of Clostridiales bacterium MT110.</title>
        <authorList>
            <person name="Cao J."/>
        </authorList>
    </citation>
    <scope>NUCLEOTIDE SEQUENCE</scope>
    <source>
        <strain evidence="1">MT110</strain>
    </source>
</reference>